<evidence type="ECO:0000256" key="1">
    <source>
        <dbReference type="SAM" id="Phobius"/>
    </source>
</evidence>
<reference evidence="3 4" key="1">
    <citation type="journal article" date="2016" name="PLoS ONE">
        <title>Genomic Diversity of Enterotoxigenic Strains of Bacteroides fragilis.</title>
        <authorList>
            <person name="Pierce J.V."/>
            <person name="Bernstein H.D."/>
        </authorList>
    </citation>
    <scope>NUCLEOTIDE SEQUENCE [LARGE SCALE GENOMIC DNA]</scope>
    <source>
        <strain evidence="3 4">20793-3</strain>
    </source>
</reference>
<keyword evidence="1" id="KW-0812">Transmembrane</keyword>
<dbReference type="GO" id="GO:0000155">
    <property type="term" value="F:phosphorelay sensor kinase activity"/>
    <property type="evidence" value="ECO:0007669"/>
    <property type="project" value="InterPro"/>
</dbReference>
<organism evidence="3 4">
    <name type="scientific">Bacteroides fragilis</name>
    <dbReference type="NCBI Taxonomy" id="817"/>
    <lineage>
        <taxon>Bacteria</taxon>
        <taxon>Pseudomonadati</taxon>
        <taxon>Bacteroidota</taxon>
        <taxon>Bacteroidia</taxon>
        <taxon>Bacteroidales</taxon>
        <taxon>Bacteroidaceae</taxon>
        <taxon>Bacteroides</taxon>
    </lineage>
</organism>
<keyword evidence="1" id="KW-0472">Membrane</keyword>
<dbReference type="AlphaFoldDB" id="A0A853PP99"/>
<keyword evidence="3" id="KW-0808">Transferase</keyword>
<dbReference type="PANTHER" id="PTHR34220">
    <property type="entry name" value="SENSOR HISTIDINE KINASE YPDA"/>
    <property type="match status" value="1"/>
</dbReference>
<dbReference type="InterPro" id="IPR050640">
    <property type="entry name" value="Bact_2-comp_sensor_kinase"/>
</dbReference>
<evidence type="ECO:0000259" key="2">
    <source>
        <dbReference type="Pfam" id="PF06580"/>
    </source>
</evidence>
<feature type="transmembrane region" description="Helical" evidence="1">
    <location>
        <begin position="65"/>
        <end position="85"/>
    </location>
</feature>
<gene>
    <name evidence="3" type="ORF">AC094_38860</name>
</gene>
<dbReference type="Pfam" id="PF06580">
    <property type="entry name" value="His_kinase"/>
    <property type="match status" value="1"/>
</dbReference>
<comment type="caution">
    <text evidence="3">The sequence shown here is derived from an EMBL/GenBank/DDBJ whole genome shotgun (WGS) entry which is preliminary data.</text>
</comment>
<dbReference type="PANTHER" id="PTHR34220:SF7">
    <property type="entry name" value="SENSOR HISTIDINE KINASE YPDA"/>
    <property type="match status" value="1"/>
</dbReference>
<feature type="transmembrane region" description="Helical" evidence="1">
    <location>
        <begin position="97"/>
        <end position="118"/>
    </location>
</feature>
<keyword evidence="3" id="KW-0418">Kinase</keyword>
<evidence type="ECO:0000313" key="3">
    <source>
        <dbReference type="EMBL" id="OCR28622.1"/>
    </source>
</evidence>
<accession>A0A853PP99</accession>
<name>A0A853PP99_BACFG</name>
<sequence>MYCLIFVPMKRIRAIYNDKYLLSTLIISLAVAVLIHFPESVSLFDGFESHTLFPGMKFADVANEILFTFLSLLILFAVNTRLFHFNQTSMKITWQKIILSFVLTWILSNFLGQCFVYLHKTFDIPAIDAMVHHYLHPLRDFIMSSLVTSSCYIIYLIRRQQQVIVENEQLKAENIRNQFEVLKNQLNPHMLFNSLNTLRSLVRENQDRAQDYIQELSHVLRYTLQGNESQCVTLREEMDFVSAYIFLLKMRFEDNLRFEINITHNSEEYLLPPMSIQMLIENAVKHNEISNRRPLTITIATDSEEGLLVSNPIQSKLTATTGTGIGLVNLDKRYRLLFRQEIQITEDRNFTVRIPLIRKDL</sequence>
<dbReference type="InterPro" id="IPR010559">
    <property type="entry name" value="Sig_transdc_His_kin_internal"/>
</dbReference>
<evidence type="ECO:0000313" key="4">
    <source>
        <dbReference type="Proteomes" id="UP000093197"/>
    </source>
</evidence>
<dbReference type="EMBL" id="LIDT01000038">
    <property type="protein sequence ID" value="OCR28622.1"/>
    <property type="molecule type" value="Genomic_DNA"/>
</dbReference>
<keyword evidence="1" id="KW-1133">Transmembrane helix</keyword>
<proteinExistence type="predicted"/>
<feature type="transmembrane region" description="Helical" evidence="1">
    <location>
        <begin position="138"/>
        <end position="157"/>
    </location>
</feature>
<dbReference type="Proteomes" id="UP000093197">
    <property type="component" value="Unassembled WGS sequence"/>
</dbReference>
<feature type="transmembrane region" description="Helical" evidence="1">
    <location>
        <begin position="20"/>
        <end position="37"/>
    </location>
</feature>
<protein>
    <submittedName>
        <fullName evidence="3">Histidine kinase</fullName>
    </submittedName>
</protein>
<feature type="domain" description="Signal transduction histidine kinase internal region" evidence="2">
    <location>
        <begin position="178"/>
        <end position="256"/>
    </location>
</feature>
<dbReference type="GO" id="GO:0016020">
    <property type="term" value="C:membrane"/>
    <property type="evidence" value="ECO:0007669"/>
    <property type="project" value="InterPro"/>
</dbReference>